<keyword evidence="2" id="KW-1185">Reference proteome</keyword>
<dbReference type="Proteomes" id="UP000789920">
    <property type="component" value="Unassembled WGS sequence"/>
</dbReference>
<reference evidence="1" key="1">
    <citation type="submission" date="2021-06" db="EMBL/GenBank/DDBJ databases">
        <authorList>
            <person name="Kallberg Y."/>
            <person name="Tangrot J."/>
            <person name="Rosling A."/>
        </authorList>
    </citation>
    <scope>NUCLEOTIDE SEQUENCE</scope>
    <source>
        <strain evidence="1">MA461A</strain>
    </source>
</reference>
<dbReference type="EMBL" id="CAJVQC010033248">
    <property type="protein sequence ID" value="CAG8753489.1"/>
    <property type="molecule type" value="Genomic_DNA"/>
</dbReference>
<comment type="caution">
    <text evidence="1">The sequence shown here is derived from an EMBL/GenBank/DDBJ whole genome shotgun (WGS) entry which is preliminary data.</text>
</comment>
<feature type="non-terminal residue" evidence="1">
    <location>
        <position position="630"/>
    </location>
</feature>
<sequence>SGIYRQTIINEMSESNSLLNGSTDLQDLLMCESYIDDIMATINNLSTAQSSTETLPEFEAQIQSMFTNNNTKDSSSSQLNDLSLNDFQYPVPSSDMLSLGSPKSFLYLPDSTSFDNICPESMQYSLTSNNNSAEDTCSQETFLFSSNSANLDNISPSNPLYYSPNSSEISGEDFSSPDTLSPLHYNLFQDLNVSPTNTALTEFGSHSSPTENAFDTLLSSGFNLDLVDIQPGYNRKRVSIGYDSVSSDESSKKKRKSANGTVKSVKKTNTYLKSIKKIGSNKHGTNSDTNTTFDEDSSPSKSPVIDVDTIKAILASLYDTTNRTIEPFGPNLVQDKQDEHSDEEDAACDKSTPSNTKSSQPQKNSKPQTNKQQKKLAHNVIERRYRNNINDRINDLKNVVPALCHLKSKDDDVIEEVDGIPAATKTNKATILRKATEYIVYLKKNNDMFKDENDVLKKIILNIPGGVDLLEAYLTSLSEMKTPPDTPPSEINVPYKHKSSTGNSGSRALMALFMCITFLTDPSKHAQPVRYHHNEGHVIVSNTTESVVPDGINNSQGGVIDIWYLARIFTFLICFTYVIWPSLFSIQAQFSRKSAIKSALSSKVKDATELYSSLSLLSNSSSMNTLGFIV</sequence>
<proteinExistence type="predicted"/>
<protein>
    <submittedName>
        <fullName evidence="1">32157_t:CDS:1</fullName>
    </submittedName>
</protein>
<organism evidence="1 2">
    <name type="scientific">Racocetra persica</name>
    <dbReference type="NCBI Taxonomy" id="160502"/>
    <lineage>
        <taxon>Eukaryota</taxon>
        <taxon>Fungi</taxon>
        <taxon>Fungi incertae sedis</taxon>
        <taxon>Mucoromycota</taxon>
        <taxon>Glomeromycotina</taxon>
        <taxon>Glomeromycetes</taxon>
        <taxon>Diversisporales</taxon>
        <taxon>Gigasporaceae</taxon>
        <taxon>Racocetra</taxon>
    </lineage>
</organism>
<gene>
    <name evidence="1" type="ORF">RPERSI_LOCUS14440</name>
</gene>
<evidence type="ECO:0000313" key="2">
    <source>
        <dbReference type="Proteomes" id="UP000789920"/>
    </source>
</evidence>
<accession>A0ACA9QJ40</accession>
<evidence type="ECO:0000313" key="1">
    <source>
        <dbReference type="EMBL" id="CAG8753489.1"/>
    </source>
</evidence>
<name>A0ACA9QJ40_9GLOM</name>
<feature type="non-terminal residue" evidence="1">
    <location>
        <position position="1"/>
    </location>
</feature>